<name>A0ABV1CR11_9FIRM</name>
<organism evidence="1 2">
    <name type="scientific">Blautia acetigignens</name>
    <dbReference type="NCBI Taxonomy" id="2981783"/>
    <lineage>
        <taxon>Bacteria</taxon>
        <taxon>Bacillati</taxon>
        <taxon>Bacillota</taxon>
        <taxon>Clostridia</taxon>
        <taxon>Lachnospirales</taxon>
        <taxon>Lachnospiraceae</taxon>
        <taxon>Blautia</taxon>
    </lineage>
</organism>
<sequence>MKNHSCNLHAPLCGIFHPNSVVVARAQKNTVPAAIALSAKTVLSVRLQGFEPWTP</sequence>
<comment type="caution">
    <text evidence="1">The sequence shown here is derived from an EMBL/GenBank/DDBJ whole genome shotgun (WGS) entry which is preliminary data.</text>
</comment>
<reference evidence="1 2" key="1">
    <citation type="submission" date="2024-04" db="EMBL/GenBank/DDBJ databases">
        <title>Human intestinal bacterial collection.</title>
        <authorList>
            <person name="Pauvert C."/>
            <person name="Hitch T.C.A."/>
            <person name="Clavel T."/>
        </authorList>
    </citation>
    <scope>NUCLEOTIDE SEQUENCE [LARGE SCALE GENOMIC DNA]</scope>
    <source>
        <strain evidence="1 2">CLA-AA-H161</strain>
    </source>
</reference>
<dbReference type="Pfam" id="PF20574">
    <property type="entry name" value="DUF6783"/>
    <property type="match status" value="1"/>
</dbReference>
<dbReference type="Proteomes" id="UP001470752">
    <property type="component" value="Unassembled WGS sequence"/>
</dbReference>
<proteinExistence type="predicted"/>
<gene>
    <name evidence="1" type="ORF">AAAX94_17740</name>
</gene>
<protein>
    <submittedName>
        <fullName evidence="1">DUF6783 domain-containing protein</fullName>
    </submittedName>
</protein>
<dbReference type="EMBL" id="JBBNFW010000203">
    <property type="protein sequence ID" value="MEQ2414842.1"/>
    <property type="molecule type" value="Genomic_DNA"/>
</dbReference>
<dbReference type="RefSeq" id="WP_334298063.1">
    <property type="nucleotide sequence ID" value="NZ_JBBNFW010000203.1"/>
</dbReference>
<accession>A0ABV1CR11</accession>
<evidence type="ECO:0000313" key="1">
    <source>
        <dbReference type="EMBL" id="MEQ2414842.1"/>
    </source>
</evidence>
<keyword evidence="2" id="KW-1185">Reference proteome</keyword>
<evidence type="ECO:0000313" key="2">
    <source>
        <dbReference type="Proteomes" id="UP001470752"/>
    </source>
</evidence>
<dbReference type="InterPro" id="IPR046710">
    <property type="entry name" value="DUF6783"/>
</dbReference>